<dbReference type="PROSITE" id="PS52027">
    <property type="entry name" value="ZF_C2HC_C3H"/>
    <property type="match status" value="2"/>
</dbReference>
<evidence type="ECO:0000256" key="6">
    <source>
        <dbReference type="SAM" id="MobiDB-lite"/>
    </source>
</evidence>
<keyword evidence="2" id="KW-0677">Repeat</keyword>
<feature type="region of interest" description="Disordered" evidence="6">
    <location>
        <begin position="31"/>
        <end position="54"/>
    </location>
</feature>
<feature type="compositionally biased region" description="Low complexity" evidence="6">
    <location>
        <begin position="45"/>
        <end position="54"/>
    </location>
</feature>
<evidence type="ECO:0000256" key="1">
    <source>
        <dbReference type="ARBA" id="ARBA00022723"/>
    </source>
</evidence>
<feature type="domain" description="C2HC/C3H-type" evidence="7">
    <location>
        <begin position="57"/>
        <end position="86"/>
    </location>
</feature>
<feature type="domain" description="C2HC/C3H-type" evidence="7">
    <location>
        <begin position="1"/>
        <end position="28"/>
    </location>
</feature>
<gene>
    <name evidence="8" type="ORF">CALMAC_LOCUS14815</name>
</gene>
<evidence type="ECO:0000256" key="4">
    <source>
        <dbReference type="ARBA" id="ARBA00022833"/>
    </source>
</evidence>
<keyword evidence="1" id="KW-0479">Metal-binding</keyword>
<feature type="non-terminal residue" evidence="8">
    <location>
        <position position="104"/>
    </location>
</feature>
<sequence length="104" mass="11599">MPCQNCGRTFYPERLIVHQRSCKTPQVTMKNLPSADAMSPQVVESTPSTPTSSRAPPTFECYICGKKFGSHSIKIHEKQCLKKWHIENDSLPVGMRSAPPVKKG</sequence>
<dbReference type="AlphaFoldDB" id="A0A653D682"/>
<evidence type="ECO:0000256" key="2">
    <source>
        <dbReference type="ARBA" id="ARBA00022737"/>
    </source>
</evidence>
<evidence type="ECO:0000313" key="8">
    <source>
        <dbReference type="EMBL" id="VEN55702.1"/>
    </source>
</evidence>
<organism evidence="8 9">
    <name type="scientific">Callosobruchus maculatus</name>
    <name type="common">Southern cowpea weevil</name>
    <name type="synonym">Pulse bruchid</name>
    <dbReference type="NCBI Taxonomy" id="64391"/>
    <lineage>
        <taxon>Eukaryota</taxon>
        <taxon>Metazoa</taxon>
        <taxon>Ecdysozoa</taxon>
        <taxon>Arthropoda</taxon>
        <taxon>Hexapoda</taxon>
        <taxon>Insecta</taxon>
        <taxon>Pterygota</taxon>
        <taxon>Neoptera</taxon>
        <taxon>Endopterygota</taxon>
        <taxon>Coleoptera</taxon>
        <taxon>Polyphaga</taxon>
        <taxon>Cucujiformia</taxon>
        <taxon>Chrysomeloidea</taxon>
        <taxon>Chrysomelidae</taxon>
        <taxon>Bruchinae</taxon>
        <taxon>Bruchini</taxon>
        <taxon>Callosobruchus</taxon>
    </lineage>
</organism>
<proteinExistence type="predicted"/>
<dbReference type="GO" id="GO:0008270">
    <property type="term" value="F:zinc ion binding"/>
    <property type="evidence" value="ECO:0007669"/>
    <property type="project" value="UniProtKB-KW"/>
</dbReference>
<dbReference type="InterPro" id="IPR026319">
    <property type="entry name" value="ZC2HC1A/B-like"/>
</dbReference>
<evidence type="ECO:0000313" key="9">
    <source>
        <dbReference type="Proteomes" id="UP000410492"/>
    </source>
</evidence>
<dbReference type="PANTHER" id="PTHR13555:SF68">
    <property type="entry name" value="ZINC FINGER PROTEIN 474"/>
    <property type="match status" value="1"/>
</dbReference>
<reference evidence="8 9" key="1">
    <citation type="submission" date="2019-01" db="EMBL/GenBank/DDBJ databases">
        <authorList>
            <person name="Sayadi A."/>
        </authorList>
    </citation>
    <scope>NUCLEOTIDE SEQUENCE [LARGE SCALE GENOMIC DNA]</scope>
</reference>
<dbReference type="EMBL" id="CAACVG010010404">
    <property type="protein sequence ID" value="VEN55702.1"/>
    <property type="molecule type" value="Genomic_DNA"/>
</dbReference>
<name>A0A653D682_CALMS</name>
<evidence type="ECO:0000259" key="7">
    <source>
        <dbReference type="PROSITE" id="PS52027"/>
    </source>
</evidence>
<keyword evidence="4" id="KW-0862">Zinc</keyword>
<dbReference type="InterPro" id="IPR049899">
    <property type="entry name" value="Znf_C2HC_C3H"/>
</dbReference>
<dbReference type="Gene3D" id="3.30.160.60">
    <property type="entry name" value="Classic Zinc Finger"/>
    <property type="match status" value="2"/>
</dbReference>
<protein>
    <recommendedName>
        <fullName evidence="7">C2HC/C3H-type domain-containing protein</fullName>
    </recommendedName>
</protein>
<accession>A0A653D682</accession>
<keyword evidence="9" id="KW-1185">Reference proteome</keyword>
<keyword evidence="3 5" id="KW-0863">Zinc-finger</keyword>
<evidence type="ECO:0000256" key="5">
    <source>
        <dbReference type="PROSITE-ProRule" id="PRU01371"/>
    </source>
</evidence>
<dbReference type="PANTHER" id="PTHR13555">
    <property type="entry name" value="C2H2 ZINC FINGER CGI-62-RELATED"/>
    <property type="match status" value="1"/>
</dbReference>
<evidence type="ECO:0000256" key="3">
    <source>
        <dbReference type="ARBA" id="ARBA00022771"/>
    </source>
</evidence>
<dbReference type="Pfam" id="PF13913">
    <property type="entry name" value="zf-C2HC_2"/>
    <property type="match status" value="2"/>
</dbReference>
<dbReference type="Proteomes" id="UP000410492">
    <property type="component" value="Unassembled WGS sequence"/>
</dbReference>
<dbReference type="OrthoDB" id="265955at2759"/>